<evidence type="ECO:0000313" key="1">
    <source>
        <dbReference type="EMBL" id="KAA1150608.1"/>
    </source>
</evidence>
<name>A0ABQ6RDM2_9GAMM</name>
<sequence>MLNQFEGLNQTLTTLKISDIEQLNNEIFALLSTRFSSLKIDHLIKRIGIKAKTSITLVF</sequence>
<protein>
    <submittedName>
        <fullName evidence="1">Uncharacterized protein</fullName>
    </submittedName>
</protein>
<comment type="caution">
    <text evidence="1">The sequence shown here is derived from an EMBL/GenBank/DDBJ whole genome shotgun (WGS) entry which is preliminary data.</text>
</comment>
<evidence type="ECO:0000313" key="2">
    <source>
        <dbReference type="Proteomes" id="UP000322915"/>
    </source>
</evidence>
<reference evidence="1 2" key="1">
    <citation type="submission" date="2019-01" db="EMBL/GenBank/DDBJ databases">
        <title>Genome sequences of marine Pseudoalteromonas species.</title>
        <authorList>
            <person name="Boraston A.B."/>
            <person name="Hehemann J.-H."/>
            <person name="Vickers C.J."/>
            <person name="Salama-Alber O."/>
            <person name="Abe K."/>
            <person name="Hettle A.J."/>
        </authorList>
    </citation>
    <scope>NUCLEOTIDE SEQUENCE [LARGE SCALE GENOMIC DNA]</scope>
    <source>
        <strain evidence="1 2">PS47</strain>
    </source>
</reference>
<organism evidence="1 2">
    <name type="scientific">Pseudoalteromonas fuliginea</name>
    <dbReference type="NCBI Taxonomy" id="1872678"/>
    <lineage>
        <taxon>Bacteria</taxon>
        <taxon>Pseudomonadati</taxon>
        <taxon>Pseudomonadota</taxon>
        <taxon>Gammaproteobacteria</taxon>
        <taxon>Alteromonadales</taxon>
        <taxon>Pseudoalteromonadaceae</taxon>
        <taxon>Pseudoalteromonas</taxon>
    </lineage>
</organism>
<gene>
    <name evidence="1" type="ORF">EU509_19065</name>
</gene>
<dbReference type="Proteomes" id="UP000322915">
    <property type="component" value="Unassembled WGS sequence"/>
</dbReference>
<keyword evidence="2" id="KW-1185">Reference proteome</keyword>
<accession>A0ABQ6RDM2</accession>
<dbReference type="EMBL" id="SEUJ01000078">
    <property type="protein sequence ID" value="KAA1150608.1"/>
    <property type="molecule type" value="Genomic_DNA"/>
</dbReference>
<proteinExistence type="predicted"/>